<evidence type="ECO:0000313" key="2">
    <source>
        <dbReference type="Proteomes" id="UP000663879"/>
    </source>
</evidence>
<dbReference type="OrthoDB" id="6778920at2759"/>
<sequence length="130" mass="14612">MVLKHGVVVIIEKKKPKCFTKDDKVLSVNGTHLHPKVKSTTGSVKKLFENTINRKIGKNNIDCRECSEIYDDILFSGAYGKYTETTDGNSFLLYDPADEERIIDFASDDQLKILSSAKRWHGDGTFKASP</sequence>
<keyword evidence="2" id="KW-1185">Reference proteome</keyword>
<protein>
    <submittedName>
        <fullName evidence="1">Uncharacterized protein</fullName>
    </submittedName>
</protein>
<gene>
    <name evidence="1" type="ORF">OXX778_LOCUS18548</name>
</gene>
<dbReference type="AlphaFoldDB" id="A0A814K0T6"/>
<proteinExistence type="predicted"/>
<organism evidence="1 2">
    <name type="scientific">Brachionus calyciflorus</name>
    <dbReference type="NCBI Taxonomy" id="104777"/>
    <lineage>
        <taxon>Eukaryota</taxon>
        <taxon>Metazoa</taxon>
        <taxon>Spiralia</taxon>
        <taxon>Gnathifera</taxon>
        <taxon>Rotifera</taxon>
        <taxon>Eurotatoria</taxon>
        <taxon>Monogononta</taxon>
        <taxon>Pseudotrocha</taxon>
        <taxon>Ploima</taxon>
        <taxon>Brachionidae</taxon>
        <taxon>Brachionus</taxon>
    </lineage>
</organism>
<reference evidence="1" key="1">
    <citation type="submission" date="2021-02" db="EMBL/GenBank/DDBJ databases">
        <authorList>
            <person name="Nowell W R."/>
        </authorList>
    </citation>
    <scope>NUCLEOTIDE SEQUENCE</scope>
    <source>
        <strain evidence="1">Ploen Becks lab</strain>
    </source>
</reference>
<dbReference type="Proteomes" id="UP000663879">
    <property type="component" value="Unassembled WGS sequence"/>
</dbReference>
<evidence type="ECO:0000313" key="1">
    <source>
        <dbReference type="EMBL" id="CAF1045194.1"/>
    </source>
</evidence>
<dbReference type="EMBL" id="CAJNOC010005191">
    <property type="protein sequence ID" value="CAF1045194.1"/>
    <property type="molecule type" value="Genomic_DNA"/>
</dbReference>
<comment type="caution">
    <text evidence="1">The sequence shown here is derived from an EMBL/GenBank/DDBJ whole genome shotgun (WGS) entry which is preliminary data.</text>
</comment>
<name>A0A814K0T6_9BILA</name>
<accession>A0A814K0T6</accession>